<protein>
    <submittedName>
        <fullName evidence="10">Ferric iron ABC transporter, permease protein</fullName>
    </submittedName>
</protein>
<dbReference type="Pfam" id="PF00528">
    <property type="entry name" value="BPD_transp_1"/>
    <property type="match status" value="1"/>
</dbReference>
<evidence type="ECO:0000256" key="8">
    <source>
        <dbReference type="RuleBase" id="RU363032"/>
    </source>
</evidence>
<evidence type="ECO:0000313" key="10">
    <source>
        <dbReference type="EMBL" id="AEQ50483.1"/>
    </source>
</evidence>
<comment type="subcellular location">
    <subcellularLocation>
        <location evidence="1">Cell inner membrane</location>
        <topology evidence="1">Multi-pass membrane protein</topology>
    </subcellularLocation>
    <subcellularLocation>
        <location evidence="8">Cell membrane</location>
        <topology evidence="8">Multi-pass membrane protein</topology>
    </subcellularLocation>
</comment>
<dbReference type="HOGENOM" id="CLU_021838_0_2_5"/>
<evidence type="ECO:0000256" key="6">
    <source>
        <dbReference type="ARBA" id="ARBA00022989"/>
    </source>
</evidence>
<keyword evidence="3" id="KW-1003">Cell membrane</keyword>
<dbReference type="Gene3D" id="1.10.3720.10">
    <property type="entry name" value="MetI-like"/>
    <property type="match status" value="2"/>
</dbReference>
<keyword evidence="7 8" id="KW-0472">Membrane</keyword>
<dbReference type="PANTHER" id="PTHR43357:SF3">
    <property type="entry name" value="FE(3+)-TRANSPORT SYSTEM PERMEASE PROTEIN FBPB 2"/>
    <property type="match status" value="1"/>
</dbReference>
<organism evidence="10 11">
    <name type="scientific">Pelagibacterium halotolerans (strain DSM 22347 / JCM 15775 / CGMCC 1.7692 / B2)</name>
    <dbReference type="NCBI Taxonomy" id="1082931"/>
    <lineage>
        <taxon>Bacteria</taxon>
        <taxon>Pseudomonadati</taxon>
        <taxon>Pseudomonadota</taxon>
        <taxon>Alphaproteobacteria</taxon>
        <taxon>Hyphomicrobiales</taxon>
        <taxon>Devosiaceae</taxon>
        <taxon>Pelagibacterium</taxon>
    </lineage>
</organism>
<feature type="transmembrane region" description="Helical" evidence="8">
    <location>
        <begin position="226"/>
        <end position="246"/>
    </location>
</feature>
<feature type="transmembrane region" description="Helical" evidence="8">
    <location>
        <begin position="173"/>
        <end position="195"/>
    </location>
</feature>
<dbReference type="PATRIC" id="fig|1082931.4.peg.438"/>
<accession>G4RAC4</accession>
<keyword evidence="4" id="KW-0997">Cell inner membrane</keyword>
<dbReference type="KEGG" id="phl:KKY_441"/>
<feature type="transmembrane region" description="Helical" evidence="8">
    <location>
        <begin position="392"/>
        <end position="412"/>
    </location>
</feature>
<comment type="similarity">
    <text evidence="8">Belongs to the binding-protein-dependent transport system permease family.</text>
</comment>
<dbReference type="GO" id="GO:0055085">
    <property type="term" value="P:transmembrane transport"/>
    <property type="evidence" value="ECO:0007669"/>
    <property type="project" value="InterPro"/>
</dbReference>
<dbReference type="SUPFAM" id="SSF161098">
    <property type="entry name" value="MetI-like"/>
    <property type="match status" value="2"/>
</dbReference>
<evidence type="ECO:0000256" key="2">
    <source>
        <dbReference type="ARBA" id="ARBA00022448"/>
    </source>
</evidence>
<keyword evidence="5 8" id="KW-0812">Transmembrane</keyword>
<evidence type="ECO:0000256" key="4">
    <source>
        <dbReference type="ARBA" id="ARBA00022519"/>
    </source>
</evidence>
<dbReference type="STRING" id="1082931.KKY_441"/>
<feature type="transmembrane region" description="Helical" evidence="8">
    <location>
        <begin position="43"/>
        <end position="66"/>
    </location>
</feature>
<feature type="transmembrane region" description="Helical" evidence="8">
    <location>
        <begin position="78"/>
        <end position="96"/>
    </location>
</feature>
<dbReference type="Proteomes" id="UP000008850">
    <property type="component" value="Chromosome"/>
</dbReference>
<dbReference type="InterPro" id="IPR035906">
    <property type="entry name" value="MetI-like_sf"/>
</dbReference>
<feature type="transmembrane region" description="Helical" evidence="8">
    <location>
        <begin position="507"/>
        <end position="526"/>
    </location>
</feature>
<dbReference type="EMBL" id="CP003075">
    <property type="protein sequence ID" value="AEQ50483.1"/>
    <property type="molecule type" value="Genomic_DNA"/>
</dbReference>
<dbReference type="eggNOG" id="COG1178">
    <property type="taxonomic scope" value="Bacteria"/>
</dbReference>
<feature type="domain" description="ABC transmembrane type-1" evidence="9">
    <location>
        <begin position="319"/>
        <end position="525"/>
    </location>
</feature>
<evidence type="ECO:0000256" key="7">
    <source>
        <dbReference type="ARBA" id="ARBA00023136"/>
    </source>
</evidence>
<evidence type="ECO:0000259" key="9">
    <source>
        <dbReference type="PROSITE" id="PS50928"/>
    </source>
</evidence>
<evidence type="ECO:0000256" key="3">
    <source>
        <dbReference type="ARBA" id="ARBA00022475"/>
    </source>
</evidence>
<feature type="transmembrane region" description="Helical" evidence="8">
    <location>
        <begin position="276"/>
        <end position="303"/>
    </location>
</feature>
<proteinExistence type="inferred from homology"/>
<keyword evidence="2 8" id="KW-0813">Transport</keyword>
<keyword evidence="6 8" id="KW-1133">Transmembrane helix</keyword>
<dbReference type="InterPro" id="IPR000515">
    <property type="entry name" value="MetI-like"/>
</dbReference>
<reference evidence="10 11" key="1">
    <citation type="journal article" date="2012" name="J. Bacteriol.">
        <title>Complete genome sequence of Pelagibacterium halotolerans B2T.</title>
        <authorList>
            <person name="Huo Y.Y."/>
            <person name="Cheng H."/>
            <person name="Han X.F."/>
            <person name="Jiang X.W."/>
            <person name="Sun C."/>
            <person name="Zhang X.Q."/>
            <person name="Zhu X.F."/>
            <person name="Liu Y.F."/>
            <person name="Li P.F."/>
            <person name="Ni P.X."/>
            <person name="Wu M."/>
        </authorList>
    </citation>
    <scope>NUCLEOTIDE SEQUENCE [LARGE SCALE GENOMIC DNA]</scope>
    <source>
        <strain evidence="11">DSM 22347 / JCM 15775 / CGMCC 1.7692 / B2</strain>
    </source>
</reference>
<evidence type="ECO:0000256" key="1">
    <source>
        <dbReference type="ARBA" id="ARBA00004429"/>
    </source>
</evidence>
<evidence type="ECO:0000313" key="11">
    <source>
        <dbReference type="Proteomes" id="UP000008850"/>
    </source>
</evidence>
<dbReference type="PROSITE" id="PS50928">
    <property type="entry name" value="ABC_TM1"/>
    <property type="match status" value="2"/>
</dbReference>
<dbReference type="AlphaFoldDB" id="G4RAC4"/>
<feature type="transmembrane region" description="Helical" evidence="8">
    <location>
        <begin position="128"/>
        <end position="146"/>
    </location>
</feature>
<feature type="domain" description="ABC transmembrane type-1" evidence="9">
    <location>
        <begin position="40"/>
        <end position="245"/>
    </location>
</feature>
<dbReference type="PANTHER" id="PTHR43357">
    <property type="entry name" value="INNER MEMBRANE ABC TRANSPORTER PERMEASE PROTEIN YDCV"/>
    <property type="match status" value="1"/>
</dbReference>
<keyword evidence="11" id="KW-1185">Reference proteome</keyword>
<evidence type="ECO:0000256" key="5">
    <source>
        <dbReference type="ARBA" id="ARBA00022692"/>
    </source>
</evidence>
<feature type="transmembrane region" description="Helical" evidence="8">
    <location>
        <begin position="323"/>
        <end position="344"/>
    </location>
</feature>
<dbReference type="CDD" id="cd06261">
    <property type="entry name" value="TM_PBP2"/>
    <property type="match status" value="2"/>
</dbReference>
<name>G4RAC4_PELHB</name>
<feature type="transmembrane region" description="Helical" evidence="8">
    <location>
        <begin position="356"/>
        <end position="380"/>
    </location>
</feature>
<gene>
    <name evidence="10" type="ordered locus">KKY_441</name>
</gene>
<sequence>MAFAAAALALLPVATIAVTAIANTGTLWSHVLANILPQAAWNTAILLLGTGIIATCVGTGAAWLVSAYEFRGRGVLEWALLLPLAVPTYIMAYAYLDVLSPLGPIQGAVRWMLGYSSPREFRLPDIRAMWGAILVFGFVLYPYVYLTTRAMFLTQAANLVEVSRTLGVGRGGVFWRVALPLARPAIAVGVSLALMEALNDVGAAQFLGIRTLTASVYTTWIVRTDLAGAAQIAIAMLAVVIALIVFERWARRNQRFATSAQRARPMPPRRLGGFKALGAFVLGFLPILIGFVGPAIYLALAAIKRIEFAGLSPALIRATTNTVSVSAIATAVVLVLGFTIAYAARIQPGRKTAIAARIATLGYAVPGTVLAIGILIPVAAFDRTLDGLMRDWFGVSTGLLLLGSGTALIYAYTARFLAISVGGIEAGLSRIPPSYDHAARTLGQSATGTLVRVHLPLSRTALTAAGLLVFVDCMKELPATLLLRPLNFESLATLLYGEAARGTYEDAALAALIIVVIGILPVVLLARMGRTDR</sequence>
<dbReference type="GO" id="GO:0005886">
    <property type="term" value="C:plasma membrane"/>
    <property type="evidence" value="ECO:0007669"/>
    <property type="project" value="UniProtKB-SubCell"/>
</dbReference>